<keyword evidence="3" id="KW-1185">Reference proteome</keyword>
<feature type="transmembrane region" description="Helical" evidence="1">
    <location>
        <begin position="12"/>
        <end position="37"/>
    </location>
</feature>
<name>A0AAV9Y0M4_9CRYT</name>
<organism evidence="2 3">
    <name type="scientific">Cryptosporidium xiaoi</name>
    <dbReference type="NCBI Taxonomy" id="659607"/>
    <lineage>
        <taxon>Eukaryota</taxon>
        <taxon>Sar</taxon>
        <taxon>Alveolata</taxon>
        <taxon>Apicomplexa</taxon>
        <taxon>Conoidasida</taxon>
        <taxon>Coccidia</taxon>
        <taxon>Eucoccidiorida</taxon>
        <taxon>Eimeriorina</taxon>
        <taxon>Cryptosporidiidae</taxon>
        <taxon>Cryptosporidium</taxon>
    </lineage>
</organism>
<keyword evidence="1" id="KW-0472">Membrane</keyword>
<protein>
    <submittedName>
        <fullName evidence="2">Uncharacterized protein</fullName>
    </submittedName>
</protein>
<keyword evidence="1" id="KW-1133">Transmembrane helix</keyword>
<dbReference type="Proteomes" id="UP001311799">
    <property type="component" value="Unassembled WGS sequence"/>
</dbReference>
<evidence type="ECO:0000256" key="1">
    <source>
        <dbReference type="SAM" id="Phobius"/>
    </source>
</evidence>
<accession>A0AAV9Y0M4</accession>
<evidence type="ECO:0000313" key="3">
    <source>
        <dbReference type="Proteomes" id="UP001311799"/>
    </source>
</evidence>
<sequence length="291" mass="33156">MVINNLLTLTLIYISFTLGGCFISSLSSPVVFVYSIIRTIDGMEENIKHISNSMDLSLQNFLSNHVFDPRNEVFLKSLTINADYHGTISPCGMNFKPTLSSCKFSEEFIHKIDSNISSALYESKNSTLLTVIDNALNSEAEILLSTNFYDKNKEIQKKMYEIGILDKYNDEKDHYYNHTQMLETSSSQEKKHLKGLDSIDTGSMAATFIGREMSDASISSPFSLRYSVSDSLFRNSLYDSSSGVINIEEFKYHTYYFSHYTNQLLSMVSIGISLQLFYINKSIKRKLYLVK</sequence>
<comment type="caution">
    <text evidence="2">The sequence shown here is derived from an EMBL/GenBank/DDBJ whole genome shotgun (WGS) entry which is preliminary data.</text>
</comment>
<dbReference type="AlphaFoldDB" id="A0AAV9Y0M4"/>
<reference evidence="2 3" key="1">
    <citation type="submission" date="2023-10" db="EMBL/GenBank/DDBJ databases">
        <title>Comparative genomics analysis reveals potential genetic determinants of host preference in Cryptosporidium xiaoi.</title>
        <authorList>
            <person name="Xiao L."/>
            <person name="Li J."/>
        </authorList>
    </citation>
    <scope>NUCLEOTIDE SEQUENCE [LARGE SCALE GENOMIC DNA]</scope>
    <source>
        <strain evidence="2 3">52996</strain>
    </source>
</reference>
<dbReference type="EMBL" id="JAWDEY010000006">
    <property type="protein sequence ID" value="KAK6590565.1"/>
    <property type="molecule type" value="Genomic_DNA"/>
</dbReference>
<evidence type="ECO:0000313" key="2">
    <source>
        <dbReference type="EMBL" id="KAK6590565.1"/>
    </source>
</evidence>
<proteinExistence type="predicted"/>
<keyword evidence="1" id="KW-0812">Transmembrane</keyword>
<gene>
    <name evidence="2" type="ORF">RS030_152397</name>
</gene>